<evidence type="ECO:0000313" key="14">
    <source>
        <dbReference type="EMBL" id="QTQ11326.1"/>
    </source>
</evidence>
<dbReference type="GO" id="GO:0019323">
    <property type="term" value="P:pentose catabolic process"/>
    <property type="evidence" value="ECO:0007669"/>
    <property type="project" value="UniProtKB-UniRule"/>
</dbReference>
<name>A0A975IBT0_9SPIR</name>
<evidence type="ECO:0000256" key="7">
    <source>
        <dbReference type="ARBA" id="ARBA00013188"/>
    </source>
</evidence>
<evidence type="ECO:0000256" key="12">
    <source>
        <dbReference type="PIRSR" id="PIRSR001461-2"/>
    </source>
</evidence>
<dbReference type="InterPro" id="IPR011060">
    <property type="entry name" value="RibuloseP-bd_barrel"/>
</dbReference>
<feature type="binding site" evidence="10 12">
    <location>
        <position position="67"/>
    </location>
    <ligand>
        <name>a divalent metal cation</name>
        <dbReference type="ChEBI" id="CHEBI:60240"/>
    </ligand>
</feature>
<dbReference type="Pfam" id="PF00834">
    <property type="entry name" value="Ribul_P_3_epim"/>
    <property type="match status" value="1"/>
</dbReference>
<feature type="binding site" evidence="10 12">
    <location>
        <position position="34"/>
    </location>
    <ligand>
        <name>a divalent metal cation</name>
        <dbReference type="ChEBI" id="CHEBI:60240"/>
    </ligand>
</feature>
<dbReference type="SUPFAM" id="SSF51366">
    <property type="entry name" value="Ribulose-phoshate binding barrel"/>
    <property type="match status" value="1"/>
</dbReference>
<evidence type="ECO:0000256" key="6">
    <source>
        <dbReference type="ARBA" id="ARBA00009541"/>
    </source>
</evidence>
<feature type="active site" description="Proton acceptor" evidence="10 11">
    <location>
        <position position="36"/>
    </location>
</feature>
<keyword evidence="8 10" id="KW-0479">Metal-binding</keyword>
<evidence type="ECO:0000256" key="1">
    <source>
        <dbReference type="ARBA" id="ARBA00001782"/>
    </source>
</evidence>
<organism evidence="14 15">
    <name type="scientific">Treponema parvum</name>
    <dbReference type="NCBI Taxonomy" id="138851"/>
    <lineage>
        <taxon>Bacteria</taxon>
        <taxon>Pseudomonadati</taxon>
        <taxon>Spirochaetota</taxon>
        <taxon>Spirochaetia</taxon>
        <taxon>Spirochaetales</taxon>
        <taxon>Treponemataceae</taxon>
        <taxon>Treponema</taxon>
    </lineage>
</organism>
<evidence type="ECO:0000256" key="13">
    <source>
        <dbReference type="PIRSR" id="PIRSR001461-3"/>
    </source>
</evidence>
<comment type="cofactor">
    <cofactor evidence="5">
        <name>Fe(2+)</name>
        <dbReference type="ChEBI" id="CHEBI:29033"/>
    </cofactor>
</comment>
<gene>
    <name evidence="10 14" type="primary">rpe</name>
    <name evidence="14" type="ORF">HRI96_03420</name>
</gene>
<dbReference type="GO" id="GO:0006098">
    <property type="term" value="P:pentose-phosphate shunt"/>
    <property type="evidence" value="ECO:0007669"/>
    <property type="project" value="UniProtKB-UniRule"/>
</dbReference>
<comment type="cofactor">
    <cofactor evidence="4">
        <name>Zn(2+)</name>
        <dbReference type="ChEBI" id="CHEBI:29105"/>
    </cofactor>
</comment>
<dbReference type="HAMAP" id="MF_02227">
    <property type="entry name" value="RPE"/>
    <property type="match status" value="1"/>
</dbReference>
<keyword evidence="9 10" id="KW-0413">Isomerase</keyword>
<evidence type="ECO:0000313" key="15">
    <source>
        <dbReference type="Proteomes" id="UP000671995"/>
    </source>
</evidence>
<comment type="cofactor">
    <cofactor evidence="10 12">
        <name>a divalent metal cation</name>
        <dbReference type="ChEBI" id="CHEBI:60240"/>
    </cofactor>
    <text evidence="10 12">Binds 1 divalent metal cation per subunit.</text>
</comment>
<accession>A0A975IBT0</accession>
<comment type="function">
    <text evidence="10">Catalyzes the reversible epimerization of D-ribulose 5-phosphate to D-xylulose 5-phosphate.</text>
</comment>
<keyword evidence="10" id="KW-0119">Carbohydrate metabolism</keyword>
<comment type="pathway">
    <text evidence="10">Carbohydrate degradation.</text>
</comment>
<comment type="cofactor">
    <cofactor evidence="3">
        <name>Co(2+)</name>
        <dbReference type="ChEBI" id="CHEBI:48828"/>
    </cofactor>
</comment>
<dbReference type="FunFam" id="3.20.20.70:FF:000004">
    <property type="entry name" value="Ribulose-phosphate 3-epimerase"/>
    <property type="match status" value="1"/>
</dbReference>
<evidence type="ECO:0000256" key="11">
    <source>
        <dbReference type="PIRSR" id="PIRSR001461-1"/>
    </source>
</evidence>
<reference evidence="14" key="1">
    <citation type="submission" date="2020-05" db="EMBL/GenBank/DDBJ databases">
        <authorList>
            <person name="Zeng H."/>
            <person name="Chan Y.K."/>
            <person name="Watt R.M."/>
        </authorList>
    </citation>
    <scope>NUCLEOTIDE SEQUENCE</scope>
    <source>
        <strain evidence="14">ATCC 700773</strain>
    </source>
</reference>
<reference evidence="14" key="2">
    <citation type="journal article" date="2021" name="Microbiol. Resour. Announc.">
        <title>Complete Genome Sequences of Three Human Oral Treponema parvum Isolates.</title>
        <authorList>
            <person name="Zeng H."/>
            <person name="Watt R.M."/>
        </authorList>
    </citation>
    <scope>NUCLEOTIDE SEQUENCE</scope>
    <source>
        <strain evidence="14">ATCC 700773</strain>
    </source>
</reference>
<dbReference type="InterPro" id="IPR013785">
    <property type="entry name" value="Aldolase_TIM"/>
</dbReference>
<feature type="binding site" evidence="13">
    <location>
        <position position="178"/>
    </location>
    <ligand>
        <name>substrate</name>
    </ligand>
</feature>
<evidence type="ECO:0000256" key="10">
    <source>
        <dbReference type="HAMAP-Rule" id="MF_02227"/>
    </source>
</evidence>
<keyword evidence="12" id="KW-0464">Manganese</keyword>
<comment type="similarity">
    <text evidence="6 10">Belongs to the ribulose-phosphate 3-epimerase family.</text>
</comment>
<dbReference type="CDD" id="cd00429">
    <property type="entry name" value="RPE"/>
    <property type="match status" value="1"/>
</dbReference>
<dbReference type="GO" id="GO:0046872">
    <property type="term" value="F:metal ion binding"/>
    <property type="evidence" value="ECO:0007669"/>
    <property type="project" value="UniProtKB-UniRule"/>
</dbReference>
<evidence type="ECO:0000256" key="2">
    <source>
        <dbReference type="ARBA" id="ARBA00001936"/>
    </source>
</evidence>
<dbReference type="Proteomes" id="UP000671995">
    <property type="component" value="Chromosome"/>
</dbReference>
<feature type="binding site" evidence="10 13">
    <location>
        <position position="67"/>
    </location>
    <ligand>
        <name>substrate</name>
    </ligand>
</feature>
<dbReference type="AlphaFoldDB" id="A0A975IBT0"/>
<evidence type="ECO:0000256" key="3">
    <source>
        <dbReference type="ARBA" id="ARBA00001941"/>
    </source>
</evidence>
<protein>
    <recommendedName>
        <fullName evidence="7 10">Ribulose-phosphate 3-epimerase</fullName>
        <ecNumber evidence="7 10">5.1.3.1</ecNumber>
    </recommendedName>
</protein>
<feature type="binding site" evidence="10 12">
    <location>
        <position position="36"/>
    </location>
    <ligand>
        <name>a divalent metal cation</name>
        <dbReference type="ChEBI" id="CHEBI:60240"/>
    </ligand>
</feature>
<proteinExistence type="inferred from homology"/>
<feature type="binding site" evidence="10 13">
    <location>
        <begin position="198"/>
        <end position="199"/>
    </location>
    <ligand>
        <name>substrate</name>
    </ligand>
</feature>
<evidence type="ECO:0000256" key="5">
    <source>
        <dbReference type="ARBA" id="ARBA00001954"/>
    </source>
</evidence>
<dbReference type="GO" id="GO:0005737">
    <property type="term" value="C:cytoplasm"/>
    <property type="evidence" value="ECO:0007669"/>
    <property type="project" value="UniProtKB-ARBA"/>
</dbReference>
<dbReference type="EMBL" id="CP054257">
    <property type="protein sequence ID" value="QTQ11326.1"/>
    <property type="molecule type" value="Genomic_DNA"/>
</dbReference>
<dbReference type="InterPro" id="IPR026019">
    <property type="entry name" value="Ribul_P_3_epim"/>
</dbReference>
<feature type="active site" description="Proton donor" evidence="10 11">
    <location>
        <position position="176"/>
    </location>
</feature>
<feature type="binding site" evidence="10 13">
    <location>
        <position position="9"/>
    </location>
    <ligand>
        <name>substrate</name>
    </ligand>
</feature>
<evidence type="ECO:0000256" key="8">
    <source>
        <dbReference type="ARBA" id="ARBA00022723"/>
    </source>
</evidence>
<feature type="binding site" evidence="10 13">
    <location>
        <begin position="143"/>
        <end position="146"/>
    </location>
    <ligand>
        <name>substrate</name>
    </ligand>
</feature>
<dbReference type="PANTHER" id="PTHR11749">
    <property type="entry name" value="RIBULOSE-5-PHOSPHATE-3-EPIMERASE"/>
    <property type="match status" value="1"/>
</dbReference>
<dbReference type="PIRSF" id="PIRSF001461">
    <property type="entry name" value="RPE"/>
    <property type="match status" value="1"/>
</dbReference>
<feature type="binding site" evidence="10">
    <location>
        <begin position="176"/>
        <end position="178"/>
    </location>
    <ligand>
        <name>substrate</name>
    </ligand>
</feature>
<dbReference type="Gene3D" id="3.20.20.70">
    <property type="entry name" value="Aldolase class I"/>
    <property type="match status" value="1"/>
</dbReference>
<dbReference type="GO" id="GO:0004750">
    <property type="term" value="F:D-ribulose-phosphate 3-epimerase activity"/>
    <property type="evidence" value="ECO:0007669"/>
    <property type="project" value="UniProtKB-UniRule"/>
</dbReference>
<keyword evidence="12" id="KW-0170">Cobalt</keyword>
<feature type="binding site" evidence="10 12">
    <location>
        <position position="176"/>
    </location>
    <ligand>
        <name>a divalent metal cation</name>
        <dbReference type="ChEBI" id="CHEBI:60240"/>
    </ligand>
</feature>
<evidence type="ECO:0000256" key="4">
    <source>
        <dbReference type="ARBA" id="ARBA00001947"/>
    </source>
</evidence>
<dbReference type="NCBIfam" id="TIGR01163">
    <property type="entry name" value="rpe"/>
    <property type="match status" value="1"/>
</dbReference>
<dbReference type="RefSeq" id="WP_210118121.1">
    <property type="nucleotide sequence ID" value="NZ_CP054257.1"/>
</dbReference>
<dbReference type="EC" id="5.1.3.1" evidence="7 10"/>
<comment type="catalytic activity">
    <reaction evidence="1 10">
        <text>D-ribulose 5-phosphate = D-xylulose 5-phosphate</text>
        <dbReference type="Rhea" id="RHEA:13677"/>
        <dbReference type="ChEBI" id="CHEBI:57737"/>
        <dbReference type="ChEBI" id="CHEBI:58121"/>
        <dbReference type="EC" id="5.1.3.1"/>
    </reaction>
</comment>
<sequence>MKKPILAPSLLSADLSDLKGAFEQIEKNKAGAVHIDVMDGRFVPQITYGQPVIKSIRGLSKLPFDIHLMVEHPEDQIESFAEAGADWITFHYENNVHINRMIQSIRSLGKKAGIAIVPSTPVVLLSEILPEIDLVLVMTVNPGFGGQKFIEGCLGKIGQLKKIRQENGYSFDISVDGGINAKTLPPVIEAGADIIVSGSAFFSGGLKW</sequence>
<keyword evidence="12" id="KW-0862">Zinc</keyword>
<evidence type="ECO:0000256" key="9">
    <source>
        <dbReference type="ARBA" id="ARBA00023235"/>
    </source>
</evidence>
<comment type="cofactor">
    <cofactor evidence="2">
        <name>Mn(2+)</name>
        <dbReference type="ChEBI" id="CHEBI:29035"/>
    </cofactor>
</comment>
<dbReference type="PROSITE" id="PS01086">
    <property type="entry name" value="RIBUL_P_3_EPIMER_2"/>
    <property type="match status" value="1"/>
</dbReference>
<dbReference type="NCBIfam" id="NF004076">
    <property type="entry name" value="PRK05581.1-4"/>
    <property type="match status" value="1"/>
</dbReference>
<dbReference type="InterPro" id="IPR000056">
    <property type="entry name" value="Ribul_P_3_epim-like"/>
</dbReference>